<dbReference type="NCBIfam" id="TIGR00254">
    <property type="entry name" value="GGDEF"/>
    <property type="match status" value="1"/>
</dbReference>
<evidence type="ECO:0000256" key="1">
    <source>
        <dbReference type="ARBA" id="ARBA00012528"/>
    </source>
</evidence>
<dbReference type="InterPro" id="IPR029016">
    <property type="entry name" value="GAF-like_dom_sf"/>
</dbReference>
<accession>A0A6P1ZML7</accession>
<dbReference type="EC" id="2.7.7.65" evidence="1"/>
<dbReference type="Proteomes" id="UP000434052">
    <property type="component" value="Unassembled WGS sequence"/>
</dbReference>
<reference evidence="4 5" key="1">
    <citation type="submission" date="2018-06" db="EMBL/GenBank/DDBJ databases">
        <title>Complete genome of Desulfovibrio marinus P48SEP.</title>
        <authorList>
            <person name="Crispim J.S."/>
            <person name="Vidigal P.M.P."/>
            <person name="Silva L.C.F."/>
            <person name="Araujo L.C."/>
            <person name="Laguardia C.N."/>
            <person name="Dias R.S."/>
            <person name="Sousa M.P."/>
            <person name="Paula S.O."/>
            <person name="Silva C."/>
        </authorList>
    </citation>
    <scope>NUCLEOTIDE SEQUENCE [LARGE SCALE GENOMIC DNA]</scope>
    <source>
        <strain evidence="4 5">P48SEP</strain>
    </source>
</reference>
<dbReference type="GO" id="GO:0052621">
    <property type="term" value="F:diguanylate cyclase activity"/>
    <property type="evidence" value="ECO:0007669"/>
    <property type="project" value="UniProtKB-EC"/>
</dbReference>
<dbReference type="Gene3D" id="3.30.450.40">
    <property type="match status" value="1"/>
</dbReference>
<evidence type="ECO:0000259" key="3">
    <source>
        <dbReference type="PROSITE" id="PS50887"/>
    </source>
</evidence>
<dbReference type="EMBL" id="QMIF01000002">
    <property type="protein sequence ID" value="TVM35665.1"/>
    <property type="molecule type" value="Genomic_DNA"/>
</dbReference>
<dbReference type="InterPro" id="IPR043128">
    <property type="entry name" value="Rev_trsase/Diguanyl_cyclase"/>
</dbReference>
<organism evidence="4 5">
    <name type="scientific">Oceanidesulfovibrio marinus</name>
    <dbReference type="NCBI Taxonomy" id="370038"/>
    <lineage>
        <taxon>Bacteria</taxon>
        <taxon>Pseudomonadati</taxon>
        <taxon>Thermodesulfobacteriota</taxon>
        <taxon>Desulfovibrionia</taxon>
        <taxon>Desulfovibrionales</taxon>
        <taxon>Desulfovibrionaceae</taxon>
        <taxon>Oceanidesulfovibrio</taxon>
    </lineage>
</organism>
<dbReference type="Pfam" id="PF00990">
    <property type="entry name" value="GGDEF"/>
    <property type="match status" value="1"/>
</dbReference>
<comment type="catalytic activity">
    <reaction evidence="2">
        <text>2 GTP = 3',3'-c-di-GMP + 2 diphosphate</text>
        <dbReference type="Rhea" id="RHEA:24898"/>
        <dbReference type="ChEBI" id="CHEBI:33019"/>
        <dbReference type="ChEBI" id="CHEBI:37565"/>
        <dbReference type="ChEBI" id="CHEBI:58805"/>
        <dbReference type="EC" id="2.7.7.65"/>
    </reaction>
</comment>
<evidence type="ECO:0000313" key="5">
    <source>
        <dbReference type="Proteomes" id="UP000434052"/>
    </source>
</evidence>
<name>A0A6P1ZML7_9BACT</name>
<dbReference type="AlphaFoldDB" id="A0A6P1ZML7"/>
<dbReference type="SMART" id="SM00267">
    <property type="entry name" value="GGDEF"/>
    <property type="match status" value="1"/>
</dbReference>
<evidence type="ECO:0000256" key="2">
    <source>
        <dbReference type="ARBA" id="ARBA00034247"/>
    </source>
</evidence>
<dbReference type="RefSeq" id="WP_328592830.1">
    <property type="nucleotide sequence ID" value="NZ_QMIF01000002.1"/>
</dbReference>
<dbReference type="PANTHER" id="PTHR45138">
    <property type="entry name" value="REGULATORY COMPONENTS OF SENSORY TRANSDUCTION SYSTEM"/>
    <property type="match status" value="1"/>
</dbReference>
<dbReference type="Gene3D" id="3.30.70.270">
    <property type="match status" value="1"/>
</dbReference>
<feature type="domain" description="GGDEF" evidence="3">
    <location>
        <begin position="291"/>
        <end position="428"/>
    </location>
</feature>
<comment type="caution">
    <text evidence="4">The sequence shown here is derived from an EMBL/GenBank/DDBJ whole genome shotgun (WGS) entry which is preliminary data.</text>
</comment>
<dbReference type="PANTHER" id="PTHR45138:SF9">
    <property type="entry name" value="DIGUANYLATE CYCLASE DGCM-RELATED"/>
    <property type="match status" value="1"/>
</dbReference>
<dbReference type="SUPFAM" id="SSF55073">
    <property type="entry name" value="Nucleotide cyclase"/>
    <property type="match status" value="1"/>
</dbReference>
<sequence length="434" mass="47959">MSAEQLMRDALAVCAATKRMDEAMKRNDKRAMQRELSLIHEASQRIMVEARTLPDAGADKPAPAAACIAASESPTRAIRNLRASADCMAANYRDSLRTFNRFRSSIAIIQKTASFTELPHLLLRLQEIFGLQVFRLVLSSDAYGEIATDHFDTCTEAELRDAGSELTGAGCERPYYMGAPSELQQPERFLGELAGSPGSCFIYPIIHAGEPDKILGYITLLDQDPSRYAPDKATDFLEHFLCVLGQSIIDLLDKELTTLTHALDDLTRVFTRGHLMRQGSRLVREAEAHSIPLSMLFIDLDRFKPINDTYGHDAGDAVLKVVAATIKQYARKDDIVARLGGDEFVVLLPQTDLPGADTFRRRLEEGFSELDLARIVPGAEHRAIGASVGVAVRAPKQDLASLLGEADHDMYAVKRSMHAEQSAGTRTKRLRRAF</sequence>
<dbReference type="PROSITE" id="PS50887">
    <property type="entry name" value="GGDEF"/>
    <property type="match status" value="1"/>
</dbReference>
<gene>
    <name evidence="4" type="ORF">DQK91_03080</name>
</gene>
<dbReference type="CDD" id="cd01949">
    <property type="entry name" value="GGDEF"/>
    <property type="match status" value="1"/>
</dbReference>
<evidence type="ECO:0000313" key="4">
    <source>
        <dbReference type="EMBL" id="TVM35665.1"/>
    </source>
</evidence>
<proteinExistence type="predicted"/>
<protein>
    <recommendedName>
        <fullName evidence="1">diguanylate cyclase</fullName>
        <ecNumber evidence="1">2.7.7.65</ecNumber>
    </recommendedName>
</protein>
<dbReference type="InterPro" id="IPR050469">
    <property type="entry name" value="Diguanylate_Cyclase"/>
</dbReference>
<dbReference type="InterPro" id="IPR029787">
    <property type="entry name" value="Nucleotide_cyclase"/>
</dbReference>
<dbReference type="InterPro" id="IPR000160">
    <property type="entry name" value="GGDEF_dom"/>
</dbReference>